<dbReference type="GO" id="GO:0004672">
    <property type="term" value="F:protein kinase activity"/>
    <property type="evidence" value="ECO:0007669"/>
    <property type="project" value="InterPro"/>
</dbReference>
<keyword evidence="3" id="KW-1185">Reference proteome</keyword>
<dbReference type="Gene3D" id="3.30.200.20">
    <property type="entry name" value="Phosphorylase Kinase, domain 1"/>
    <property type="match status" value="1"/>
</dbReference>
<dbReference type="OrthoDB" id="3806873at2"/>
<dbReference type="GO" id="GO:0005524">
    <property type="term" value="F:ATP binding"/>
    <property type="evidence" value="ECO:0007669"/>
    <property type="project" value="InterPro"/>
</dbReference>
<organism evidence="2 3">
    <name type="scientific">Psychrobacillus glaciei</name>
    <dbReference type="NCBI Taxonomy" id="2283160"/>
    <lineage>
        <taxon>Bacteria</taxon>
        <taxon>Bacillati</taxon>
        <taxon>Bacillota</taxon>
        <taxon>Bacilli</taxon>
        <taxon>Bacillales</taxon>
        <taxon>Bacillaceae</taxon>
        <taxon>Psychrobacillus</taxon>
    </lineage>
</organism>
<feature type="domain" description="Protein kinase" evidence="1">
    <location>
        <begin position="29"/>
        <end position="307"/>
    </location>
</feature>
<sequence>MSQIWSADKVVSEQGAAKIIERQFPQLKPVKAVVLGKGFDNLVFLVNNKFVFRFPRREFAAELIQTENKLLPVLSSLLPIPIPYPIYQGVLEGENPWTYGGYKSLPGETPKRLSEEQRMKSAIPLARFLRVLHNFPLNETKELQVPFDQIGRIDLNKRRPMFKKLLEEAFEKNLIQKDMYQLLQEFLTSVKSLSTDQRQTLVHGDLHIRNMLVDEEGKVSAVIDWGDTHIGHPAIDLSIVYSFLPPEGRKIFFDVYGDVQIEEKKAANFKAIYTTLLLLLYSNEQNDHTLKEDCLDSLHIALKEVSF</sequence>
<protein>
    <submittedName>
        <fullName evidence="2">DUF1679 domain-containing protein</fullName>
    </submittedName>
</protein>
<dbReference type="InterPro" id="IPR002575">
    <property type="entry name" value="Aminoglycoside_PTrfase"/>
</dbReference>
<name>A0A5J6SSQ8_9BACI</name>
<reference evidence="2 3" key="1">
    <citation type="submission" date="2018-07" db="EMBL/GenBank/DDBJ databases">
        <title>Complete genome sequence of Psychrobacillus sp. PB01, isolated from iceberg, and comparative genome analysis of Psychrobacillus strains.</title>
        <authorList>
            <person name="Lee P.C."/>
        </authorList>
    </citation>
    <scope>NUCLEOTIDE SEQUENCE [LARGE SCALE GENOMIC DNA]</scope>
    <source>
        <strain evidence="2 3">PB01</strain>
    </source>
</reference>
<dbReference type="InterPro" id="IPR011009">
    <property type="entry name" value="Kinase-like_dom_sf"/>
</dbReference>
<dbReference type="PANTHER" id="PTHR21310">
    <property type="entry name" value="AMINOGLYCOSIDE PHOSPHOTRANSFERASE-RELATED-RELATED"/>
    <property type="match status" value="1"/>
</dbReference>
<gene>
    <name evidence="2" type="ORF">PB01_14500</name>
</gene>
<evidence type="ECO:0000313" key="3">
    <source>
        <dbReference type="Proteomes" id="UP000325517"/>
    </source>
</evidence>
<dbReference type="PROSITE" id="PS50011">
    <property type="entry name" value="PROTEIN_KINASE_DOM"/>
    <property type="match status" value="1"/>
</dbReference>
<dbReference type="AlphaFoldDB" id="A0A5J6SSQ8"/>
<dbReference type="EMBL" id="CP031223">
    <property type="protein sequence ID" value="QFF99934.1"/>
    <property type="molecule type" value="Genomic_DNA"/>
</dbReference>
<dbReference type="KEGG" id="psyo:PB01_14500"/>
<accession>A0A5J6SSQ8</accession>
<dbReference type="PANTHER" id="PTHR21310:SF42">
    <property type="entry name" value="BIFUNCTIONAL AAC_APH"/>
    <property type="match status" value="1"/>
</dbReference>
<dbReference type="Pfam" id="PF01636">
    <property type="entry name" value="APH"/>
    <property type="match status" value="1"/>
</dbReference>
<dbReference type="Proteomes" id="UP000325517">
    <property type="component" value="Chromosome"/>
</dbReference>
<dbReference type="InterPro" id="IPR051678">
    <property type="entry name" value="AGP_Transferase"/>
</dbReference>
<dbReference type="RefSeq" id="WP_151700831.1">
    <property type="nucleotide sequence ID" value="NZ_CP031223.1"/>
</dbReference>
<dbReference type="InterPro" id="IPR000719">
    <property type="entry name" value="Prot_kinase_dom"/>
</dbReference>
<dbReference type="Gene3D" id="3.90.1200.10">
    <property type="match status" value="1"/>
</dbReference>
<dbReference type="SUPFAM" id="SSF56112">
    <property type="entry name" value="Protein kinase-like (PK-like)"/>
    <property type="match status" value="1"/>
</dbReference>
<evidence type="ECO:0000259" key="1">
    <source>
        <dbReference type="PROSITE" id="PS50011"/>
    </source>
</evidence>
<evidence type="ECO:0000313" key="2">
    <source>
        <dbReference type="EMBL" id="QFF99934.1"/>
    </source>
</evidence>
<proteinExistence type="predicted"/>